<keyword evidence="1" id="KW-1133">Transmembrane helix</keyword>
<accession>A0A1M5YST7</accession>
<gene>
    <name evidence="2" type="ORF">SAMN02745229_01666</name>
</gene>
<evidence type="ECO:0000313" key="3">
    <source>
        <dbReference type="Proteomes" id="UP000184278"/>
    </source>
</evidence>
<evidence type="ECO:0008006" key="4">
    <source>
        <dbReference type="Google" id="ProtNLM"/>
    </source>
</evidence>
<keyword evidence="3" id="KW-1185">Reference proteome</keyword>
<evidence type="ECO:0000313" key="2">
    <source>
        <dbReference type="EMBL" id="SHI15009.1"/>
    </source>
</evidence>
<protein>
    <recommendedName>
        <fullName evidence="4">PH domain-containing protein</fullName>
    </recommendedName>
</protein>
<dbReference type="STRING" id="1121131.SAMN02745229_01666"/>
<evidence type="ECO:0000256" key="1">
    <source>
        <dbReference type="SAM" id="Phobius"/>
    </source>
</evidence>
<dbReference type="RefSeq" id="WP_073386958.1">
    <property type="nucleotide sequence ID" value="NZ_FQXK01000013.1"/>
</dbReference>
<name>A0A1M5YST7_BUTFI</name>
<reference evidence="3" key="1">
    <citation type="submission" date="2016-11" db="EMBL/GenBank/DDBJ databases">
        <authorList>
            <person name="Varghese N."/>
            <person name="Submissions S."/>
        </authorList>
    </citation>
    <scope>NUCLEOTIDE SEQUENCE [LARGE SCALE GENOMIC DNA]</scope>
    <source>
        <strain evidence="3">DSM 3071</strain>
    </source>
</reference>
<feature type="transmembrane region" description="Helical" evidence="1">
    <location>
        <begin position="31"/>
        <end position="50"/>
    </location>
</feature>
<dbReference type="EMBL" id="FQXK01000013">
    <property type="protein sequence ID" value="SHI15009.1"/>
    <property type="molecule type" value="Genomic_DNA"/>
</dbReference>
<organism evidence="2 3">
    <name type="scientific">Butyrivibrio fibrisolvens DSM 3071</name>
    <dbReference type="NCBI Taxonomy" id="1121131"/>
    <lineage>
        <taxon>Bacteria</taxon>
        <taxon>Bacillati</taxon>
        <taxon>Bacillota</taxon>
        <taxon>Clostridia</taxon>
        <taxon>Lachnospirales</taxon>
        <taxon>Lachnospiraceae</taxon>
        <taxon>Butyrivibrio</taxon>
    </lineage>
</organism>
<dbReference type="AlphaFoldDB" id="A0A1M5YST7"/>
<keyword evidence="1" id="KW-0812">Transmembrane</keyword>
<sequence>MYENNIVMNQNTRHNKTKENPINVSYFSTEYFALCFAGVMVILLGLLFLTNDSFDRHGKEDNALGVLVIIIGISMIVAGIMIMKNRKIKIVGNRLIYVSMFRKKHSFNIDNIKKVEILGYRNTSEYKIEIIIDNYSWWLKVYKDCPGYEELKKYFYNKGMLSVAGLKIRPYDDENEIYSDDEN</sequence>
<proteinExistence type="predicted"/>
<feature type="transmembrane region" description="Helical" evidence="1">
    <location>
        <begin position="62"/>
        <end position="83"/>
    </location>
</feature>
<dbReference type="Proteomes" id="UP000184278">
    <property type="component" value="Unassembled WGS sequence"/>
</dbReference>
<keyword evidence="1" id="KW-0472">Membrane</keyword>